<evidence type="ECO:0000259" key="2">
    <source>
        <dbReference type="Pfam" id="PF14340"/>
    </source>
</evidence>
<evidence type="ECO:0000313" key="4">
    <source>
        <dbReference type="Proteomes" id="UP000218810"/>
    </source>
</evidence>
<evidence type="ECO:0000313" key="3">
    <source>
        <dbReference type="EMBL" id="PAY23418.1"/>
    </source>
</evidence>
<comment type="caution">
    <text evidence="3">The sequence shown here is derived from an EMBL/GenBank/DDBJ whole genome shotgun (WGS) entry which is preliminary data.</text>
</comment>
<feature type="transmembrane region" description="Helical" evidence="1">
    <location>
        <begin position="16"/>
        <end position="35"/>
    </location>
</feature>
<reference evidence="4" key="1">
    <citation type="submission" date="2017-09" db="EMBL/GenBank/DDBJ databases">
        <authorList>
            <person name="Zhang Y."/>
            <person name="Huang X."/>
            <person name="Liu J."/>
            <person name="Lu L."/>
            <person name="Peng K."/>
        </authorList>
    </citation>
    <scope>NUCLEOTIDE SEQUENCE [LARGE SCALE GENOMIC DNA]</scope>
    <source>
        <strain evidence="4">S-XJ-1</strain>
    </source>
</reference>
<dbReference type="Pfam" id="PF14340">
    <property type="entry name" value="DUF4395"/>
    <property type="match status" value="1"/>
</dbReference>
<keyword evidence="1" id="KW-0472">Membrane</keyword>
<dbReference type="EMBL" id="NTGA01000015">
    <property type="protein sequence ID" value="PAY23418.1"/>
    <property type="molecule type" value="Genomic_DNA"/>
</dbReference>
<organism evidence="3 4">
    <name type="scientific">Dietzia natronolimnaea</name>
    <dbReference type="NCBI Taxonomy" id="161920"/>
    <lineage>
        <taxon>Bacteria</taxon>
        <taxon>Bacillati</taxon>
        <taxon>Actinomycetota</taxon>
        <taxon>Actinomycetes</taxon>
        <taxon>Mycobacteriales</taxon>
        <taxon>Dietziaceae</taxon>
        <taxon>Dietzia</taxon>
    </lineage>
</organism>
<keyword evidence="4" id="KW-1185">Reference proteome</keyword>
<evidence type="ECO:0000256" key="1">
    <source>
        <dbReference type="SAM" id="Phobius"/>
    </source>
</evidence>
<dbReference type="RefSeq" id="WP_095718127.1">
    <property type="nucleotide sequence ID" value="NZ_NTGA01000015.1"/>
</dbReference>
<keyword evidence="1" id="KW-1133">Transmembrane helix</keyword>
<name>A0A2A2WQF5_9ACTN</name>
<gene>
    <name evidence="3" type="ORF">CEY15_08910</name>
</gene>
<keyword evidence="1" id="KW-0812">Transmembrane</keyword>
<dbReference type="OrthoDB" id="345402at2"/>
<sequence length="170" mass="17532">MSLREVFAFPEVVNDYAARCTAGLVVALAVGTMLAPPPAQTWLAAALVVGFALRVAGGPRYSPFGRLSVHVLAPRVSSEPKLVAGAPKRFAQTIGLVMSSVALGLFLGGLTTAGVVVLGVLVAAALAEASLGFCLGCWMYGQLQRVGVVSEDACVDCADIWARPGMTARN</sequence>
<dbReference type="InterPro" id="IPR025508">
    <property type="entry name" value="DUF4395"/>
</dbReference>
<proteinExistence type="predicted"/>
<protein>
    <recommendedName>
        <fullName evidence="2">DUF4395 domain-containing protein</fullName>
    </recommendedName>
</protein>
<feature type="domain" description="DUF4395" evidence="2">
    <location>
        <begin position="13"/>
        <end position="145"/>
    </location>
</feature>
<accession>A0A2A2WQF5</accession>
<dbReference type="Proteomes" id="UP000218810">
    <property type="component" value="Unassembled WGS sequence"/>
</dbReference>
<dbReference type="AlphaFoldDB" id="A0A2A2WQF5"/>